<name>A0AAE9KIX3_9NEIS</name>
<evidence type="ECO:0000313" key="4">
    <source>
        <dbReference type="Proteomes" id="UP000294721"/>
    </source>
</evidence>
<dbReference type="Proteomes" id="UP000294721">
    <property type="component" value="Unassembled WGS sequence"/>
</dbReference>
<dbReference type="Pfam" id="PF00857">
    <property type="entry name" value="Isochorismatase"/>
    <property type="match status" value="1"/>
</dbReference>
<accession>A0AAE9KIX3</accession>
<gene>
    <name evidence="2" type="ORF">EV680_10939</name>
    <name evidence="3" type="ORF">LVJ78_01310</name>
</gene>
<evidence type="ECO:0000313" key="2">
    <source>
        <dbReference type="EMBL" id="TCP06946.1"/>
    </source>
</evidence>
<protein>
    <submittedName>
        <fullName evidence="3">Isochorismatase family protein</fullName>
    </submittedName>
    <submittedName>
        <fullName evidence="2">Nicotinamidase-related amidase</fullName>
    </submittedName>
</protein>
<feature type="domain" description="Isochorismatase-like" evidence="1">
    <location>
        <begin position="9"/>
        <end position="158"/>
    </location>
</feature>
<sequence>MNRLTPDNTVCIVVDIQERLVPALHHADAAIERSRVLLQGLQALDVPIVITEQYPKGLGHTVAAIKLLLGDAVPLFEKTRFSALTDEVAAEIKRLGAQNVILVGAEAHVCMLQTVLDLRAEGLGVYVAQECTTSRDPANKANALAQMAAAGAVVSNVESVLFQLLADAKHPAFKTVSKLIQ</sequence>
<dbReference type="InterPro" id="IPR000868">
    <property type="entry name" value="Isochorismatase-like_dom"/>
</dbReference>
<dbReference type="PANTHER" id="PTHR14119">
    <property type="entry name" value="HYDROLASE"/>
    <property type="match status" value="1"/>
</dbReference>
<dbReference type="RefSeq" id="WP_132953579.1">
    <property type="nucleotide sequence ID" value="NZ_CALJUB010000067.1"/>
</dbReference>
<proteinExistence type="predicted"/>
<keyword evidence="4" id="KW-1185">Reference proteome</keyword>
<dbReference type="InterPro" id="IPR050993">
    <property type="entry name" value="Isochorismatase_domain"/>
</dbReference>
<dbReference type="KEGG" id="usu:LVJ78_01310"/>
<dbReference type="SUPFAM" id="SSF52499">
    <property type="entry name" value="Isochorismatase-like hydrolases"/>
    <property type="match status" value="1"/>
</dbReference>
<dbReference type="EMBL" id="CP091507">
    <property type="protein sequence ID" value="UOO79698.1"/>
    <property type="molecule type" value="Genomic_DNA"/>
</dbReference>
<dbReference type="EMBL" id="SLXE01000009">
    <property type="protein sequence ID" value="TCP06946.1"/>
    <property type="molecule type" value="Genomic_DNA"/>
</dbReference>
<reference evidence="2 4" key="1">
    <citation type="submission" date="2019-03" db="EMBL/GenBank/DDBJ databases">
        <title>Genomic Encyclopedia of Type Strains, Phase IV (KMG-IV): sequencing the most valuable type-strain genomes for metagenomic binning, comparative biology and taxonomic classification.</title>
        <authorList>
            <person name="Goeker M."/>
        </authorList>
    </citation>
    <scope>NUCLEOTIDE SEQUENCE [LARGE SCALE GENOMIC DNA]</scope>
    <source>
        <strain evidence="2 4">DSM 17474</strain>
    </source>
</reference>
<dbReference type="Proteomes" id="UP000829756">
    <property type="component" value="Chromosome"/>
</dbReference>
<evidence type="ECO:0000313" key="5">
    <source>
        <dbReference type="Proteomes" id="UP000829756"/>
    </source>
</evidence>
<reference evidence="3" key="3">
    <citation type="journal article" date="2022" name="Res Sq">
        <title>Evolution of multicellular longitudinally dividing oral cavity symbionts (Neisseriaceae).</title>
        <authorList>
            <person name="Nyongesa S."/>
            <person name="Weber P."/>
            <person name="Bernet E."/>
            <person name="Pullido F."/>
            <person name="Nieckarz M."/>
            <person name="Delaby M."/>
            <person name="Nieves C."/>
            <person name="Viehboeck T."/>
            <person name="Krause N."/>
            <person name="Rivera-Millot A."/>
            <person name="Nakamura A."/>
            <person name="Vischer N."/>
            <person name="VanNieuwenhze M."/>
            <person name="Brun Y."/>
            <person name="Cava F."/>
            <person name="Bulgheresi S."/>
            <person name="Veyrier F."/>
        </authorList>
    </citation>
    <scope>NUCLEOTIDE SEQUENCE</scope>
    <source>
        <strain evidence="3">1258/02</strain>
    </source>
</reference>
<reference evidence="3" key="2">
    <citation type="submission" date="2021-12" db="EMBL/GenBank/DDBJ databases">
        <authorList>
            <person name="Veyrier F.J."/>
        </authorList>
    </citation>
    <scope>NUCLEOTIDE SEQUENCE</scope>
    <source>
        <strain evidence="3">1258/02</strain>
    </source>
</reference>
<dbReference type="PANTHER" id="PTHR14119:SF3">
    <property type="entry name" value="ISOCHORISMATASE DOMAIN-CONTAINING PROTEIN 2"/>
    <property type="match status" value="1"/>
</dbReference>
<evidence type="ECO:0000313" key="3">
    <source>
        <dbReference type="EMBL" id="UOO79698.1"/>
    </source>
</evidence>
<evidence type="ECO:0000259" key="1">
    <source>
        <dbReference type="Pfam" id="PF00857"/>
    </source>
</evidence>
<organism evidence="3 5">
    <name type="scientific">Uruburuella suis</name>
    <dbReference type="NCBI Taxonomy" id="252130"/>
    <lineage>
        <taxon>Bacteria</taxon>
        <taxon>Pseudomonadati</taxon>
        <taxon>Pseudomonadota</taxon>
        <taxon>Betaproteobacteria</taxon>
        <taxon>Neisseriales</taxon>
        <taxon>Neisseriaceae</taxon>
        <taxon>Uruburuella</taxon>
    </lineage>
</organism>
<dbReference type="AlphaFoldDB" id="A0AAE9KIX3"/>
<dbReference type="InterPro" id="IPR036380">
    <property type="entry name" value="Isochorismatase-like_sf"/>
</dbReference>
<dbReference type="Gene3D" id="3.40.50.850">
    <property type="entry name" value="Isochorismatase-like"/>
    <property type="match status" value="1"/>
</dbReference>